<evidence type="ECO:0000313" key="2">
    <source>
        <dbReference type="EMBL" id="KAJ3748739.1"/>
    </source>
</evidence>
<comment type="caution">
    <text evidence="2">The sequence shown here is derived from an EMBL/GenBank/DDBJ whole genome shotgun (WGS) entry which is preliminary data.</text>
</comment>
<sequence>MLFPESFQKLFVTLSTTHSASDRPPVKIFTLRHSPSQLVSILTPSERPRKVLLLLHGYPQNHTLYYETVQELWKAGMLEHWDVVIPDLPGFVSLHSCNFRYGRSTKIPSMDGSHYENSKRAIAADCVALIDTMYSPGQRFIVAGHDRGARVAYRMAKDFRDRILGICLMEIIPTRIMFQKMNSMNNHQLTLNTYHWIFLAQPPTLPETLIGASSDYYFSHTIESWTGPRYRGNLDPIAVASWVEQYRNPAVLTGSLEDYRAGASIDLEHDEEDEKSGKAAVDCPLLILHTREFKAQHKDVVDIWEPLGSNGVIVKQVGDDQVGHFLPIEAAADAIPELISWMNEIVQ</sequence>
<evidence type="ECO:0000313" key="3">
    <source>
        <dbReference type="Proteomes" id="UP001142393"/>
    </source>
</evidence>
<dbReference type="AlphaFoldDB" id="A0A9W8U1K8"/>
<dbReference type="SUPFAM" id="SSF53474">
    <property type="entry name" value="alpha/beta-Hydrolases"/>
    <property type="match status" value="1"/>
</dbReference>
<gene>
    <name evidence="2" type="ORF">DFH05DRAFT_1389286</name>
</gene>
<keyword evidence="2" id="KW-0378">Hydrolase</keyword>
<reference evidence="2 3" key="1">
    <citation type="journal article" date="2023" name="Proc. Natl. Acad. Sci. U.S.A.">
        <title>A global phylogenomic analysis of the shiitake genus Lentinula.</title>
        <authorList>
            <person name="Sierra-Patev S."/>
            <person name="Min B."/>
            <person name="Naranjo-Ortiz M."/>
            <person name="Looney B."/>
            <person name="Konkel Z."/>
            <person name="Slot J.C."/>
            <person name="Sakamoto Y."/>
            <person name="Steenwyk J.L."/>
            <person name="Rokas A."/>
            <person name="Carro J."/>
            <person name="Camarero S."/>
            <person name="Ferreira P."/>
            <person name="Molpeceres G."/>
            <person name="Ruiz-Duenas F.J."/>
            <person name="Serrano A."/>
            <person name="Henrissat B."/>
            <person name="Drula E."/>
            <person name="Hughes K.W."/>
            <person name="Mata J.L."/>
            <person name="Ishikawa N.K."/>
            <person name="Vargas-Isla R."/>
            <person name="Ushijima S."/>
            <person name="Smith C.A."/>
            <person name="Donoghue J."/>
            <person name="Ahrendt S."/>
            <person name="Andreopoulos W."/>
            <person name="He G."/>
            <person name="LaButti K."/>
            <person name="Lipzen A."/>
            <person name="Ng V."/>
            <person name="Riley R."/>
            <person name="Sandor L."/>
            <person name="Barry K."/>
            <person name="Martinez A.T."/>
            <person name="Xiao Y."/>
            <person name="Gibbons J.G."/>
            <person name="Terashima K."/>
            <person name="Grigoriev I.V."/>
            <person name="Hibbett D."/>
        </authorList>
    </citation>
    <scope>NUCLEOTIDE SEQUENCE [LARGE SCALE GENOMIC DNA]</scope>
    <source>
        <strain evidence="2 3">TFB7810</strain>
    </source>
</reference>
<dbReference type="Proteomes" id="UP001142393">
    <property type="component" value="Unassembled WGS sequence"/>
</dbReference>
<proteinExistence type="predicted"/>
<protein>
    <submittedName>
        <fullName evidence="2">Epoxide hydrolase</fullName>
    </submittedName>
</protein>
<dbReference type="InterPro" id="IPR000073">
    <property type="entry name" value="AB_hydrolase_1"/>
</dbReference>
<accession>A0A9W8U1K8</accession>
<keyword evidence="3" id="KW-1185">Reference proteome</keyword>
<feature type="domain" description="AB hydrolase-1" evidence="1">
    <location>
        <begin position="51"/>
        <end position="190"/>
    </location>
</feature>
<dbReference type="InterPro" id="IPR029058">
    <property type="entry name" value="AB_hydrolase_fold"/>
</dbReference>
<dbReference type="Gene3D" id="3.40.50.1820">
    <property type="entry name" value="alpha/beta hydrolase"/>
    <property type="match status" value="1"/>
</dbReference>
<name>A0A9W8U1K8_9AGAR</name>
<dbReference type="EMBL" id="JANVFU010000002">
    <property type="protein sequence ID" value="KAJ3748739.1"/>
    <property type="molecule type" value="Genomic_DNA"/>
</dbReference>
<dbReference type="Pfam" id="PF00561">
    <property type="entry name" value="Abhydrolase_1"/>
    <property type="match status" value="1"/>
</dbReference>
<evidence type="ECO:0000259" key="1">
    <source>
        <dbReference type="Pfam" id="PF00561"/>
    </source>
</evidence>
<dbReference type="GO" id="GO:0016787">
    <property type="term" value="F:hydrolase activity"/>
    <property type="evidence" value="ECO:0007669"/>
    <property type="project" value="UniProtKB-KW"/>
</dbReference>
<organism evidence="2 3">
    <name type="scientific">Lentinula detonsa</name>
    <dbReference type="NCBI Taxonomy" id="2804962"/>
    <lineage>
        <taxon>Eukaryota</taxon>
        <taxon>Fungi</taxon>
        <taxon>Dikarya</taxon>
        <taxon>Basidiomycota</taxon>
        <taxon>Agaricomycotina</taxon>
        <taxon>Agaricomycetes</taxon>
        <taxon>Agaricomycetidae</taxon>
        <taxon>Agaricales</taxon>
        <taxon>Marasmiineae</taxon>
        <taxon>Omphalotaceae</taxon>
        <taxon>Lentinula</taxon>
    </lineage>
</organism>
<dbReference type="PANTHER" id="PTHR43329">
    <property type="entry name" value="EPOXIDE HYDROLASE"/>
    <property type="match status" value="1"/>
</dbReference>